<dbReference type="CDD" id="cd03255">
    <property type="entry name" value="ABC_MJ0796_LolCDE_FtsE"/>
    <property type="match status" value="1"/>
</dbReference>
<evidence type="ECO:0000313" key="5">
    <source>
        <dbReference type="EMBL" id="HJB27406.1"/>
    </source>
</evidence>
<name>A0A9D2RV80_9FIRM</name>
<dbReference type="InterPro" id="IPR017911">
    <property type="entry name" value="MacB-like_ATP-bd"/>
</dbReference>
<keyword evidence="2" id="KW-0547">Nucleotide-binding</keyword>
<feature type="domain" description="ABC transporter" evidence="4">
    <location>
        <begin position="4"/>
        <end position="225"/>
    </location>
</feature>
<organism evidence="5 6">
    <name type="scientific">Candidatus Blautia faecavium</name>
    <dbReference type="NCBI Taxonomy" id="2838487"/>
    <lineage>
        <taxon>Bacteria</taxon>
        <taxon>Bacillati</taxon>
        <taxon>Bacillota</taxon>
        <taxon>Clostridia</taxon>
        <taxon>Lachnospirales</taxon>
        <taxon>Lachnospiraceae</taxon>
        <taxon>Blautia</taxon>
    </lineage>
</organism>
<comment type="caution">
    <text evidence="5">The sequence shown here is derived from an EMBL/GenBank/DDBJ whole genome shotgun (WGS) entry which is preliminary data.</text>
</comment>
<dbReference type="InterPro" id="IPR015854">
    <property type="entry name" value="ABC_transpr_LolD-like"/>
</dbReference>
<dbReference type="SUPFAM" id="SSF52540">
    <property type="entry name" value="P-loop containing nucleoside triphosphate hydrolases"/>
    <property type="match status" value="1"/>
</dbReference>
<sequence length="226" mass="24619">MNAVETRDLTKIYGDGENKVNALTGVSLSIPKGMFTAIVGSSGSGKTTLLNMLGGLDKPTRGRVVVDGIDITDMKEAKLSLFRRRKIGFVFQNYNLIPTLTVYENIVFPLELDGQRPDEPFIREVIHGLHLSEKTDAYPYQLSGGAKQRVAIARAISAKPAVILADEPTGNLDSKNSQNVAGLLKECVAAFKQTLVMITHDLELAQLADEIVRIEDGKIKNGTFTC</sequence>
<dbReference type="GO" id="GO:0016887">
    <property type="term" value="F:ATP hydrolysis activity"/>
    <property type="evidence" value="ECO:0007669"/>
    <property type="project" value="InterPro"/>
</dbReference>
<keyword evidence="1" id="KW-0813">Transport</keyword>
<dbReference type="InterPro" id="IPR003439">
    <property type="entry name" value="ABC_transporter-like_ATP-bd"/>
</dbReference>
<evidence type="ECO:0000256" key="1">
    <source>
        <dbReference type="ARBA" id="ARBA00022448"/>
    </source>
</evidence>
<dbReference type="Proteomes" id="UP000823842">
    <property type="component" value="Unassembled WGS sequence"/>
</dbReference>
<evidence type="ECO:0000256" key="2">
    <source>
        <dbReference type="ARBA" id="ARBA00022741"/>
    </source>
</evidence>
<evidence type="ECO:0000259" key="4">
    <source>
        <dbReference type="PROSITE" id="PS50893"/>
    </source>
</evidence>
<dbReference type="EMBL" id="DWYZ01000028">
    <property type="protein sequence ID" value="HJB27406.1"/>
    <property type="molecule type" value="Genomic_DNA"/>
</dbReference>
<accession>A0A9D2RV80</accession>
<protein>
    <submittedName>
        <fullName evidence="5">ABC transporter ATP-binding protein</fullName>
    </submittedName>
</protein>
<dbReference type="PANTHER" id="PTHR24220">
    <property type="entry name" value="IMPORT ATP-BINDING PROTEIN"/>
    <property type="match status" value="1"/>
</dbReference>
<dbReference type="GO" id="GO:0022857">
    <property type="term" value="F:transmembrane transporter activity"/>
    <property type="evidence" value="ECO:0007669"/>
    <property type="project" value="UniProtKB-ARBA"/>
</dbReference>
<evidence type="ECO:0000313" key="6">
    <source>
        <dbReference type="Proteomes" id="UP000823842"/>
    </source>
</evidence>
<dbReference type="Pfam" id="PF00005">
    <property type="entry name" value="ABC_tran"/>
    <property type="match status" value="1"/>
</dbReference>
<dbReference type="GO" id="GO:0005524">
    <property type="term" value="F:ATP binding"/>
    <property type="evidence" value="ECO:0007669"/>
    <property type="project" value="UniProtKB-KW"/>
</dbReference>
<proteinExistence type="predicted"/>
<dbReference type="FunFam" id="3.40.50.300:FF:000032">
    <property type="entry name" value="Export ABC transporter ATP-binding protein"/>
    <property type="match status" value="1"/>
</dbReference>
<dbReference type="GO" id="GO:0005886">
    <property type="term" value="C:plasma membrane"/>
    <property type="evidence" value="ECO:0007669"/>
    <property type="project" value="TreeGrafter"/>
</dbReference>
<dbReference type="GO" id="GO:0098796">
    <property type="term" value="C:membrane protein complex"/>
    <property type="evidence" value="ECO:0007669"/>
    <property type="project" value="UniProtKB-ARBA"/>
</dbReference>
<reference evidence="5" key="1">
    <citation type="journal article" date="2021" name="PeerJ">
        <title>Extensive microbial diversity within the chicken gut microbiome revealed by metagenomics and culture.</title>
        <authorList>
            <person name="Gilroy R."/>
            <person name="Ravi A."/>
            <person name="Getino M."/>
            <person name="Pursley I."/>
            <person name="Horton D.L."/>
            <person name="Alikhan N.F."/>
            <person name="Baker D."/>
            <person name="Gharbi K."/>
            <person name="Hall N."/>
            <person name="Watson M."/>
            <person name="Adriaenssens E.M."/>
            <person name="Foster-Nyarko E."/>
            <person name="Jarju S."/>
            <person name="Secka A."/>
            <person name="Antonio M."/>
            <person name="Oren A."/>
            <person name="Chaudhuri R.R."/>
            <person name="La Ragione R."/>
            <person name="Hildebrand F."/>
            <person name="Pallen M.J."/>
        </authorList>
    </citation>
    <scope>NUCLEOTIDE SEQUENCE</scope>
    <source>
        <strain evidence="5">ChiSjej1B19-5720</strain>
    </source>
</reference>
<dbReference type="InterPro" id="IPR027417">
    <property type="entry name" value="P-loop_NTPase"/>
</dbReference>
<evidence type="ECO:0000256" key="3">
    <source>
        <dbReference type="ARBA" id="ARBA00022840"/>
    </source>
</evidence>
<gene>
    <name evidence="5" type="ORF">IAA06_01235</name>
</gene>
<dbReference type="PROSITE" id="PS50893">
    <property type="entry name" value="ABC_TRANSPORTER_2"/>
    <property type="match status" value="1"/>
</dbReference>
<dbReference type="Gene3D" id="3.40.50.300">
    <property type="entry name" value="P-loop containing nucleotide triphosphate hydrolases"/>
    <property type="match status" value="1"/>
</dbReference>
<dbReference type="InterPro" id="IPR003593">
    <property type="entry name" value="AAA+_ATPase"/>
</dbReference>
<dbReference type="AlphaFoldDB" id="A0A9D2RV80"/>
<keyword evidence="3 5" id="KW-0067">ATP-binding</keyword>
<dbReference type="SMART" id="SM00382">
    <property type="entry name" value="AAA"/>
    <property type="match status" value="1"/>
</dbReference>
<reference evidence="5" key="2">
    <citation type="submission" date="2021-04" db="EMBL/GenBank/DDBJ databases">
        <authorList>
            <person name="Gilroy R."/>
        </authorList>
    </citation>
    <scope>NUCLEOTIDE SEQUENCE</scope>
    <source>
        <strain evidence="5">ChiSjej1B19-5720</strain>
    </source>
</reference>